<evidence type="ECO:0000256" key="2">
    <source>
        <dbReference type="ARBA" id="ARBA00022448"/>
    </source>
</evidence>
<name>A0A2N9VZX7_9HYPH</name>
<organism evidence="8 9">
    <name type="scientific">Phyllobacterium zundukense</name>
    <dbReference type="NCBI Taxonomy" id="1867719"/>
    <lineage>
        <taxon>Bacteria</taxon>
        <taxon>Pseudomonadati</taxon>
        <taxon>Pseudomonadota</taxon>
        <taxon>Alphaproteobacteria</taxon>
        <taxon>Hyphomicrobiales</taxon>
        <taxon>Phyllobacteriaceae</taxon>
        <taxon>Phyllobacterium</taxon>
    </lineage>
</organism>
<dbReference type="Proteomes" id="UP000232163">
    <property type="component" value="Unassembled WGS sequence"/>
</dbReference>
<dbReference type="FunFam" id="2.40.420.20:FF:000003">
    <property type="entry name" value="Cation efflux system protein cusB"/>
    <property type="match status" value="1"/>
</dbReference>
<dbReference type="KEGG" id="pht:BLM14_22410"/>
<comment type="similarity">
    <text evidence="1">Belongs to the membrane fusion protein (MFP) (TC 8.A.1) family.</text>
</comment>
<dbReference type="InterPro" id="IPR051909">
    <property type="entry name" value="MFP_Cation_Efflux"/>
</dbReference>
<feature type="domain" description="CusB-like barrel-sandwich hybrid" evidence="5">
    <location>
        <begin position="193"/>
        <end position="311"/>
    </location>
</feature>
<dbReference type="GO" id="GO:0015679">
    <property type="term" value="P:plasma membrane copper ion transport"/>
    <property type="evidence" value="ECO:0007669"/>
    <property type="project" value="TreeGrafter"/>
</dbReference>
<dbReference type="RefSeq" id="WP_100002122.1">
    <property type="nucleotide sequence ID" value="NZ_CP017941.1"/>
</dbReference>
<reference evidence="8 9" key="1">
    <citation type="journal article" date="2017" name="Int J Environ Stud">
        <title>Does the Miocene-Pliocene relict legume Oxytropis triphylla form nitrogen-fixing nodules with a combination of bacterial strains?</title>
        <authorList>
            <person name="Safronova V."/>
            <person name="Belimov A."/>
            <person name="Sazanova A."/>
            <person name="Kuznetsova I."/>
            <person name="Popova J."/>
            <person name="Andronov E."/>
            <person name="Verkhozina A."/>
            <person name="Tikhonovich I."/>
        </authorList>
    </citation>
    <scope>NUCLEOTIDE SEQUENCE [LARGE SCALE GENOMIC DNA]</scope>
    <source>
        <strain evidence="8 9">Tri-38</strain>
    </source>
</reference>
<evidence type="ECO:0000259" key="6">
    <source>
        <dbReference type="Pfam" id="PF25954"/>
    </source>
</evidence>
<dbReference type="OrthoDB" id="9806939at2"/>
<dbReference type="SUPFAM" id="SSF111369">
    <property type="entry name" value="HlyD-like secretion proteins"/>
    <property type="match status" value="1"/>
</dbReference>
<dbReference type="GO" id="GO:0016020">
    <property type="term" value="C:membrane"/>
    <property type="evidence" value="ECO:0007669"/>
    <property type="project" value="InterPro"/>
</dbReference>
<dbReference type="InterPro" id="IPR006143">
    <property type="entry name" value="RND_pump_MFP"/>
</dbReference>
<dbReference type="GO" id="GO:0022857">
    <property type="term" value="F:transmembrane transporter activity"/>
    <property type="evidence" value="ECO:0007669"/>
    <property type="project" value="InterPro"/>
</dbReference>
<evidence type="ECO:0000256" key="1">
    <source>
        <dbReference type="ARBA" id="ARBA00009477"/>
    </source>
</evidence>
<evidence type="ECO:0000313" key="8">
    <source>
        <dbReference type="EMBL" id="PIO45045.1"/>
    </source>
</evidence>
<dbReference type="InterPro" id="IPR058649">
    <property type="entry name" value="CzcB_C"/>
</dbReference>
<dbReference type="FunFam" id="2.40.30.170:FF:000010">
    <property type="entry name" value="Efflux RND transporter periplasmic adaptor subunit"/>
    <property type="match status" value="1"/>
</dbReference>
<dbReference type="Pfam" id="PF25919">
    <property type="entry name" value="BSH_CusB"/>
    <property type="match status" value="1"/>
</dbReference>
<dbReference type="PANTHER" id="PTHR30097:SF15">
    <property type="entry name" value="CATION EFFLUX SYSTEM PROTEIN CUSB"/>
    <property type="match status" value="1"/>
</dbReference>
<dbReference type="Pfam" id="PF25954">
    <property type="entry name" value="Beta-barrel_RND_2"/>
    <property type="match status" value="1"/>
</dbReference>
<dbReference type="GO" id="GO:0046914">
    <property type="term" value="F:transition metal ion binding"/>
    <property type="evidence" value="ECO:0007669"/>
    <property type="project" value="TreeGrafter"/>
</dbReference>
<proteinExistence type="inferred from homology"/>
<dbReference type="AlphaFoldDB" id="A0A2N9VZX7"/>
<dbReference type="Pfam" id="PF25975">
    <property type="entry name" value="CzcB_C"/>
    <property type="match status" value="1"/>
</dbReference>
<dbReference type="GO" id="GO:0030288">
    <property type="term" value="C:outer membrane-bounded periplasmic space"/>
    <property type="evidence" value="ECO:0007669"/>
    <property type="project" value="TreeGrafter"/>
</dbReference>
<evidence type="ECO:0000259" key="5">
    <source>
        <dbReference type="Pfam" id="PF25919"/>
    </source>
</evidence>
<feature type="domain" description="CusB-like beta-barrel" evidence="6">
    <location>
        <begin position="315"/>
        <end position="391"/>
    </location>
</feature>
<protein>
    <submittedName>
        <fullName evidence="8">Efflux transporter periplasmic adaptor subunit</fullName>
    </submittedName>
</protein>
<dbReference type="GO" id="GO:0060003">
    <property type="term" value="P:copper ion export"/>
    <property type="evidence" value="ECO:0007669"/>
    <property type="project" value="TreeGrafter"/>
</dbReference>
<keyword evidence="4" id="KW-0406">Ion transport</keyword>
<evidence type="ECO:0000256" key="3">
    <source>
        <dbReference type="ARBA" id="ARBA00022729"/>
    </source>
</evidence>
<dbReference type="PANTHER" id="PTHR30097">
    <property type="entry name" value="CATION EFFLUX SYSTEM PROTEIN CUSB"/>
    <property type="match status" value="1"/>
</dbReference>
<feature type="domain" description="CzcB-like C-terminal circularly permuted SH3-like" evidence="7">
    <location>
        <begin position="399"/>
        <end position="458"/>
    </location>
</feature>
<evidence type="ECO:0000313" key="9">
    <source>
        <dbReference type="Proteomes" id="UP000232163"/>
    </source>
</evidence>
<dbReference type="Gene3D" id="2.40.420.20">
    <property type="match status" value="1"/>
</dbReference>
<keyword evidence="2" id="KW-0813">Transport</keyword>
<dbReference type="InterPro" id="IPR058790">
    <property type="entry name" value="BSH_CusB"/>
</dbReference>
<gene>
    <name evidence="8" type="ORF">B5P45_09580</name>
</gene>
<dbReference type="InterPro" id="IPR058792">
    <property type="entry name" value="Beta-barrel_RND_2"/>
</dbReference>
<evidence type="ECO:0000256" key="4">
    <source>
        <dbReference type="ARBA" id="ARBA00023065"/>
    </source>
</evidence>
<dbReference type="EMBL" id="MZMT01000024">
    <property type="protein sequence ID" value="PIO45045.1"/>
    <property type="molecule type" value="Genomic_DNA"/>
</dbReference>
<dbReference type="NCBIfam" id="TIGR01730">
    <property type="entry name" value="RND_mfp"/>
    <property type="match status" value="1"/>
</dbReference>
<sequence>MSIRITSVFLTLVAISAAGAGGYYAGSNGFRVEGLAFSGPATSKPASASATGPVIYYRDPDGKPFYAASPRKTAEGRDFLPVLASEDLNFDDQASLKEKPSATGAEPSAASARKILYYRNPMGLPDTSPVPKKDSMGMDYLPVYDGEDSDDGTLKISLGKMQRTGVRSERAASRVLSVPVRASGTIQLDERRISVVATRSDAFIEKVSDVTTGDKVAKGQDLVRLYSPDIATAGAQYVTELSDPERRSVLGGARQRLENLGAPADLIKEIERTRKVPLAVTWTASQDGIVLERNAIDGMKAAPGDVLFRIADVSTVWALADIAERDLPRIAPGQDVAVRVRGFDDRLFAGKVSLIYPQVNKETRTTRVRVELANPDGILRPDMYVEAEIATGTEMPVTAVPASAVIDSGTRQVVLIDKGEGRFEPRVVTVGRRGTDYVEIREGIAPGDDVVVAANFLIDAESNLKAALRGLSSDAQKPDQPKEKPL</sequence>
<keyword evidence="3" id="KW-0732">Signal</keyword>
<evidence type="ECO:0000259" key="7">
    <source>
        <dbReference type="Pfam" id="PF25975"/>
    </source>
</evidence>
<keyword evidence="9" id="KW-1185">Reference proteome</keyword>
<accession>A0A2N9VZX7</accession>
<comment type="caution">
    <text evidence="8">The sequence shown here is derived from an EMBL/GenBank/DDBJ whole genome shotgun (WGS) entry which is preliminary data.</text>
</comment>
<dbReference type="Gene3D" id="2.40.30.170">
    <property type="match status" value="1"/>
</dbReference>